<dbReference type="PANTHER" id="PTHR45961">
    <property type="entry name" value="IP21249P"/>
    <property type="match status" value="1"/>
</dbReference>
<accession>A0A8B6C8W0</accession>
<feature type="domain" description="Tyrosine specific protein phosphatases" evidence="5">
    <location>
        <begin position="67"/>
        <end position="124"/>
    </location>
</feature>
<dbReference type="EC" id="3.1.3.16" evidence="6"/>
<organism evidence="6 7">
    <name type="scientific">Mytilus galloprovincialis</name>
    <name type="common">Mediterranean mussel</name>
    <dbReference type="NCBI Taxonomy" id="29158"/>
    <lineage>
        <taxon>Eukaryota</taxon>
        <taxon>Metazoa</taxon>
        <taxon>Spiralia</taxon>
        <taxon>Lophotrochozoa</taxon>
        <taxon>Mollusca</taxon>
        <taxon>Bivalvia</taxon>
        <taxon>Autobranchia</taxon>
        <taxon>Pteriomorphia</taxon>
        <taxon>Mytilida</taxon>
        <taxon>Mytiloidea</taxon>
        <taxon>Mytilidae</taxon>
        <taxon>Mytilinae</taxon>
        <taxon>Mytilus</taxon>
    </lineage>
</organism>
<keyword evidence="3" id="KW-0904">Protein phosphatase</keyword>
<dbReference type="GO" id="GO:0004722">
    <property type="term" value="F:protein serine/threonine phosphatase activity"/>
    <property type="evidence" value="ECO:0007669"/>
    <property type="project" value="UniProtKB-EC"/>
</dbReference>
<dbReference type="PROSITE" id="PS50054">
    <property type="entry name" value="TYR_PHOSPHATASE_DUAL"/>
    <property type="match status" value="1"/>
</dbReference>
<dbReference type="InterPro" id="IPR029021">
    <property type="entry name" value="Prot-tyrosine_phosphatase-like"/>
</dbReference>
<dbReference type="OrthoDB" id="285418at2759"/>
<dbReference type="InterPro" id="IPR000340">
    <property type="entry name" value="Dual-sp_phosphatase_cat-dom"/>
</dbReference>
<keyword evidence="7" id="KW-1185">Reference proteome</keyword>
<evidence type="ECO:0000256" key="2">
    <source>
        <dbReference type="ARBA" id="ARBA00022801"/>
    </source>
</evidence>
<evidence type="ECO:0000259" key="5">
    <source>
        <dbReference type="PROSITE" id="PS50056"/>
    </source>
</evidence>
<keyword evidence="2 6" id="KW-0378">Hydrolase</keyword>
<proteinExistence type="inferred from homology"/>
<sequence>MSFVSQFAQLTDFLYLSSAFAITRERLLDFRITHIINCTLEAQSPNELEIKTTFLQIGDNPQSRLDEYFDKVADEINDVVMQGGNVLVHCLGGVSRSSTICIAYLMKHKKMKLKEAHDFVKSKRRIIRPNIGFWEQLVNYERKLFGSNTVNLIETSTGLIPDIYSDQTKNML</sequence>
<dbReference type="PROSITE" id="PS00383">
    <property type="entry name" value="TYR_PHOSPHATASE_1"/>
    <property type="match status" value="1"/>
</dbReference>
<dbReference type="Gene3D" id="3.90.190.10">
    <property type="entry name" value="Protein tyrosine phosphatase superfamily"/>
    <property type="match status" value="1"/>
</dbReference>
<evidence type="ECO:0000256" key="1">
    <source>
        <dbReference type="ARBA" id="ARBA00008601"/>
    </source>
</evidence>
<dbReference type="PANTHER" id="PTHR45961:SF6">
    <property type="entry name" value="IP21249P"/>
    <property type="match status" value="1"/>
</dbReference>
<dbReference type="InterPro" id="IPR020422">
    <property type="entry name" value="TYR_PHOSPHATASE_DUAL_dom"/>
</dbReference>
<dbReference type="CDD" id="cd14514">
    <property type="entry name" value="DUSP14-like"/>
    <property type="match status" value="1"/>
</dbReference>
<name>A0A8B6C8W0_MYTGA</name>
<dbReference type="GO" id="GO:0005737">
    <property type="term" value="C:cytoplasm"/>
    <property type="evidence" value="ECO:0007669"/>
    <property type="project" value="TreeGrafter"/>
</dbReference>
<evidence type="ECO:0000313" key="7">
    <source>
        <dbReference type="Proteomes" id="UP000596742"/>
    </source>
</evidence>
<evidence type="ECO:0000313" key="6">
    <source>
        <dbReference type="EMBL" id="VDI01888.1"/>
    </source>
</evidence>
<dbReference type="SUPFAM" id="SSF52799">
    <property type="entry name" value="(Phosphotyrosine protein) phosphatases II"/>
    <property type="match status" value="1"/>
</dbReference>
<dbReference type="Pfam" id="PF00782">
    <property type="entry name" value="DSPc"/>
    <property type="match status" value="1"/>
</dbReference>
<dbReference type="InterPro" id="IPR000387">
    <property type="entry name" value="Tyr_Pase_dom"/>
</dbReference>
<dbReference type="AlphaFoldDB" id="A0A8B6C8W0"/>
<dbReference type="InterPro" id="IPR016130">
    <property type="entry name" value="Tyr_Pase_AS"/>
</dbReference>
<dbReference type="Proteomes" id="UP000596742">
    <property type="component" value="Unassembled WGS sequence"/>
</dbReference>
<evidence type="ECO:0000259" key="4">
    <source>
        <dbReference type="PROSITE" id="PS50054"/>
    </source>
</evidence>
<dbReference type="EMBL" id="UYJE01001400">
    <property type="protein sequence ID" value="VDI01888.1"/>
    <property type="molecule type" value="Genomic_DNA"/>
</dbReference>
<comment type="similarity">
    <text evidence="1">Belongs to the protein-tyrosine phosphatase family. Non-receptor class dual specificity subfamily.</text>
</comment>
<reference evidence="6" key="1">
    <citation type="submission" date="2018-11" db="EMBL/GenBank/DDBJ databases">
        <authorList>
            <person name="Alioto T."/>
            <person name="Alioto T."/>
        </authorList>
    </citation>
    <scope>NUCLEOTIDE SEQUENCE</scope>
</reference>
<gene>
    <name evidence="6" type="ORF">MGAL_10B063155</name>
</gene>
<dbReference type="SMART" id="SM00195">
    <property type="entry name" value="DSPc"/>
    <property type="match status" value="1"/>
</dbReference>
<protein>
    <submittedName>
        <fullName evidence="6">Atypical dual specificity phosphatase</fullName>
        <ecNumber evidence="6">3.1.3.16</ecNumber>
    </submittedName>
</protein>
<comment type="caution">
    <text evidence="6">The sequence shown here is derived from an EMBL/GenBank/DDBJ whole genome shotgun (WGS) entry which is preliminary data.</text>
</comment>
<feature type="domain" description="Tyrosine-protein phosphatase" evidence="4">
    <location>
        <begin position="6"/>
        <end position="146"/>
    </location>
</feature>
<dbReference type="InterPro" id="IPR052103">
    <property type="entry name" value="Dual_spec_Phospatases"/>
</dbReference>
<dbReference type="PROSITE" id="PS50056">
    <property type="entry name" value="TYR_PHOSPHATASE_2"/>
    <property type="match status" value="1"/>
</dbReference>
<evidence type="ECO:0000256" key="3">
    <source>
        <dbReference type="ARBA" id="ARBA00022912"/>
    </source>
</evidence>